<evidence type="ECO:0000313" key="6">
    <source>
        <dbReference type="Proteomes" id="UP000242447"/>
    </source>
</evidence>
<feature type="domain" description="HTH gntR-type" evidence="4">
    <location>
        <begin position="10"/>
        <end position="77"/>
    </location>
</feature>
<dbReference type="Proteomes" id="UP000242447">
    <property type="component" value="Chromosome"/>
</dbReference>
<dbReference type="Pfam" id="PF07729">
    <property type="entry name" value="FCD"/>
    <property type="match status" value="1"/>
</dbReference>
<dbReference type="SMART" id="SM00895">
    <property type="entry name" value="FCD"/>
    <property type="match status" value="1"/>
</dbReference>
<evidence type="ECO:0000313" key="5">
    <source>
        <dbReference type="EMBL" id="ARO15305.1"/>
    </source>
</evidence>
<evidence type="ECO:0000259" key="4">
    <source>
        <dbReference type="PROSITE" id="PS50949"/>
    </source>
</evidence>
<accession>A0A1W6P1C3</accession>
<dbReference type="SUPFAM" id="SSF48008">
    <property type="entry name" value="GntR ligand-binding domain-like"/>
    <property type="match status" value="1"/>
</dbReference>
<dbReference type="InterPro" id="IPR036390">
    <property type="entry name" value="WH_DNA-bd_sf"/>
</dbReference>
<dbReference type="InterPro" id="IPR008920">
    <property type="entry name" value="TF_FadR/GntR_C"/>
</dbReference>
<keyword evidence="1" id="KW-0805">Transcription regulation</keyword>
<organism evidence="5 6">
    <name type="scientific">Ketogulonicigenium robustum</name>
    <dbReference type="NCBI Taxonomy" id="92947"/>
    <lineage>
        <taxon>Bacteria</taxon>
        <taxon>Pseudomonadati</taxon>
        <taxon>Pseudomonadota</taxon>
        <taxon>Alphaproteobacteria</taxon>
        <taxon>Rhodobacterales</taxon>
        <taxon>Roseobacteraceae</taxon>
        <taxon>Ketogulonicigenium</taxon>
    </lineage>
</organism>
<dbReference type="PROSITE" id="PS50949">
    <property type="entry name" value="HTH_GNTR"/>
    <property type="match status" value="1"/>
</dbReference>
<dbReference type="PANTHER" id="PTHR43537:SF50">
    <property type="entry name" value="TRANSCRIPTIONAL REGULATORY PROTEIN"/>
    <property type="match status" value="1"/>
</dbReference>
<dbReference type="InterPro" id="IPR000524">
    <property type="entry name" value="Tscrpt_reg_HTH_GntR"/>
</dbReference>
<dbReference type="InterPro" id="IPR036388">
    <property type="entry name" value="WH-like_DNA-bd_sf"/>
</dbReference>
<dbReference type="SUPFAM" id="SSF46785">
    <property type="entry name" value="Winged helix' DNA-binding domain"/>
    <property type="match status" value="1"/>
</dbReference>
<dbReference type="SMART" id="SM00345">
    <property type="entry name" value="HTH_GNTR"/>
    <property type="match status" value="1"/>
</dbReference>
<dbReference type="PRINTS" id="PR00035">
    <property type="entry name" value="HTHGNTR"/>
</dbReference>
<dbReference type="Gene3D" id="1.10.10.10">
    <property type="entry name" value="Winged helix-like DNA-binding domain superfamily/Winged helix DNA-binding domain"/>
    <property type="match status" value="1"/>
</dbReference>
<dbReference type="AlphaFoldDB" id="A0A1W6P1C3"/>
<dbReference type="EMBL" id="CP019937">
    <property type="protein sequence ID" value="ARO15305.1"/>
    <property type="molecule type" value="Genomic_DNA"/>
</dbReference>
<dbReference type="OrthoDB" id="7620579at2"/>
<evidence type="ECO:0000256" key="1">
    <source>
        <dbReference type="ARBA" id="ARBA00023015"/>
    </source>
</evidence>
<gene>
    <name evidence="5" type="ORF">BVG79_01963</name>
</gene>
<dbReference type="GO" id="GO:0003677">
    <property type="term" value="F:DNA binding"/>
    <property type="evidence" value="ECO:0007669"/>
    <property type="project" value="UniProtKB-KW"/>
</dbReference>
<name>A0A1W6P1C3_9RHOB</name>
<keyword evidence="2" id="KW-0238">DNA-binding</keyword>
<evidence type="ECO:0000256" key="3">
    <source>
        <dbReference type="ARBA" id="ARBA00023163"/>
    </source>
</evidence>
<dbReference type="Pfam" id="PF00392">
    <property type="entry name" value="GntR"/>
    <property type="match status" value="1"/>
</dbReference>
<keyword evidence="6" id="KW-1185">Reference proteome</keyword>
<evidence type="ECO:0000256" key="2">
    <source>
        <dbReference type="ARBA" id="ARBA00023125"/>
    </source>
</evidence>
<dbReference type="STRING" id="92947.BVG79_01963"/>
<dbReference type="CDD" id="cd07377">
    <property type="entry name" value="WHTH_GntR"/>
    <property type="match status" value="1"/>
</dbReference>
<proteinExistence type="predicted"/>
<dbReference type="KEGG" id="kro:BVG79_01963"/>
<dbReference type="Gene3D" id="1.20.120.530">
    <property type="entry name" value="GntR ligand-binding domain-like"/>
    <property type="match status" value="1"/>
</dbReference>
<dbReference type="RefSeq" id="WP_085786718.1">
    <property type="nucleotide sequence ID" value="NZ_CP019937.1"/>
</dbReference>
<dbReference type="InterPro" id="IPR011711">
    <property type="entry name" value="GntR_C"/>
</dbReference>
<reference evidence="5 6" key="1">
    <citation type="submission" date="2017-02" db="EMBL/GenBank/DDBJ databases">
        <title>Ketogulonicigenium robustum SPU B003 Genome sequencing and assembly.</title>
        <authorList>
            <person name="Li Y."/>
            <person name="Liu L."/>
            <person name="Wang C."/>
            <person name="Zhang M."/>
            <person name="Zhang T."/>
            <person name="Zhang Y."/>
        </authorList>
    </citation>
    <scope>NUCLEOTIDE SEQUENCE [LARGE SCALE GENOMIC DNA]</scope>
    <source>
        <strain evidence="5 6">SPU_B003</strain>
    </source>
</reference>
<dbReference type="GO" id="GO:0003700">
    <property type="term" value="F:DNA-binding transcription factor activity"/>
    <property type="evidence" value="ECO:0007669"/>
    <property type="project" value="InterPro"/>
</dbReference>
<protein>
    <submittedName>
        <fullName evidence="5">GntR family transcriptional regulator</fullName>
    </submittedName>
</protein>
<sequence length="229" mass="25306">MLEIKQLARIPLHEAISERLRGLIVDGTLPPGEKLLEKTLCESFGVSRTPMREAIHTLAGEGLVTLIPNRGAIVARIDNTQVMDGFIVMEALEALAGKLAAPRMGAQTLAALQGHHAAMLENYHAGARALYYKHNRAIHDLIFEAAQNDVLSDLRRQVQSRFVSLRFAAAISAEEWALAVAEHEEMLVALKARDGDTLSEILQRHTQSKRKQVSRWLGLDPEPLTLNEA</sequence>
<dbReference type="PANTHER" id="PTHR43537">
    <property type="entry name" value="TRANSCRIPTIONAL REGULATOR, GNTR FAMILY"/>
    <property type="match status" value="1"/>
</dbReference>
<keyword evidence="3" id="KW-0804">Transcription</keyword>